<dbReference type="HOGENOM" id="CLU_1755688_0_0_9"/>
<feature type="transmembrane region" description="Helical" evidence="1">
    <location>
        <begin position="7"/>
        <end position="24"/>
    </location>
</feature>
<gene>
    <name evidence="2" type="ORF">CSCA_5304</name>
</gene>
<keyword evidence="3" id="KW-1185">Reference proteome</keyword>
<feature type="transmembrane region" description="Helical" evidence="1">
    <location>
        <begin position="30"/>
        <end position="47"/>
    </location>
</feature>
<organism evidence="2 3">
    <name type="scientific">Clostridium scatologenes</name>
    <dbReference type="NCBI Taxonomy" id="1548"/>
    <lineage>
        <taxon>Bacteria</taxon>
        <taxon>Bacillati</taxon>
        <taxon>Bacillota</taxon>
        <taxon>Clostridia</taxon>
        <taxon>Eubacteriales</taxon>
        <taxon>Clostridiaceae</taxon>
        <taxon>Clostridium</taxon>
    </lineage>
</organism>
<feature type="transmembrane region" description="Helical" evidence="1">
    <location>
        <begin position="116"/>
        <end position="136"/>
    </location>
</feature>
<dbReference type="KEGG" id="csq:CSCA_5304"/>
<sequence length="148" mass="17821">MNLLKKFFALIIFVLILAVVRFNLIELHVFEMFVIMPLLFYISLKFIKYDKKMIKSYFGIDMDLNEDDISYIKNIYEKKIKRNSILVLAMTPFSYYIEFFIGENYKIFSTFFLNRILQGPFLFGAIILLITTPIFVKKEYLKRIKFKE</sequence>
<keyword evidence="1" id="KW-1133">Transmembrane helix</keyword>
<name>A0A0E3JSJ6_CLOSL</name>
<evidence type="ECO:0000256" key="1">
    <source>
        <dbReference type="SAM" id="Phobius"/>
    </source>
</evidence>
<proteinExistence type="predicted"/>
<keyword evidence="1" id="KW-0472">Membrane</keyword>
<accession>A0A0E3JSJ6</accession>
<dbReference type="Proteomes" id="UP000033115">
    <property type="component" value="Chromosome"/>
</dbReference>
<feature type="transmembrane region" description="Helical" evidence="1">
    <location>
        <begin position="83"/>
        <end position="101"/>
    </location>
</feature>
<evidence type="ECO:0000313" key="3">
    <source>
        <dbReference type="Proteomes" id="UP000033115"/>
    </source>
</evidence>
<dbReference type="EMBL" id="CP009933">
    <property type="protein sequence ID" value="AKA72429.1"/>
    <property type="molecule type" value="Genomic_DNA"/>
</dbReference>
<dbReference type="AlphaFoldDB" id="A0A0E3JSJ6"/>
<reference evidence="2 3" key="1">
    <citation type="journal article" date="2015" name="J. Biotechnol.">
        <title>Complete genome sequence of a malodorant-producing acetogen, Clostridium scatologenes ATCC 25775(T).</title>
        <authorList>
            <person name="Zhu Z."/>
            <person name="Guo T."/>
            <person name="Zheng H."/>
            <person name="Song T."/>
            <person name="Ouyang P."/>
            <person name="Xie J."/>
        </authorList>
    </citation>
    <scope>NUCLEOTIDE SEQUENCE [LARGE SCALE GENOMIC DNA]</scope>
    <source>
        <strain evidence="2 3">ATCC 25775</strain>
    </source>
</reference>
<keyword evidence="1" id="KW-0812">Transmembrane</keyword>
<protein>
    <submittedName>
        <fullName evidence="2">Uncharacterized protein</fullName>
    </submittedName>
</protein>
<evidence type="ECO:0000313" key="2">
    <source>
        <dbReference type="EMBL" id="AKA72429.1"/>
    </source>
</evidence>
<dbReference type="RefSeq" id="WP_029162687.1">
    <property type="nucleotide sequence ID" value="NZ_CP009933.1"/>
</dbReference>